<name>A0A9X8QN72_9ACTN</name>
<dbReference type="GO" id="GO:0008168">
    <property type="term" value="F:methyltransferase activity"/>
    <property type="evidence" value="ECO:0007669"/>
    <property type="project" value="UniProtKB-KW"/>
</dbReference>
<dbReference type="Pfam" id="PF13649">
    <property type="entry name" value="Methyltransf_25"/>
    <property type="match status" value="1"/>
</dbReference>
<evidence type="ECO:0000313" key="7">
    <source>
        <dbReference type="Proteomes" id="UP000184388"/>
    </source>
</evidence>
<keyword evidence="3" id="KW-0949">S-adenosyl-L-methionine</keyword>
<dbReference type="PANTHER" id="PTHR43464">
    <property type="entry name" value="METHYLTRANSFERASE"/>
    <property type="match status" value="1"/>
</dbReference>
<feature type="domain" description="Methyltransferase" evidence="5">
    <location>
        <begin position="74"/>
        <end position="161"/>
    </location>
</feature>
<comment type="caution">
    <text evidence="6">The sequence shown here is derived from an EMBL/GenBank/DDBJ whole genome shotgun (WGS) entry which is preliminary data.</text>
</comment>
<proteinExistence type="predicted"/>
<dbReference type="InterPro" id="IPR041698">
    <property type="entry name" value="Methyltransf_25"/>
</dbReference>
<dbReference type="CDD" id="cd02440">
    <property type="entry name" value="AdoMet_MTases"/>
    <property type="match status" value="1"/>
</dbReference>
<evidence type="ECO:0000256" key="2">
    <source>
        <dbReference type="ARBA" id="ARBA00022679"/>
    </source>
</evidence>
<evidence type="ECO:0000256" key="1">
    <source>
        <dbReference type="ARBA" id="ARBA00022603"/>
    </source>
</evidence>
<evidence type="ECO:0000256" key="3">
    <source>
        <dbReference type="ARBA" id="ARBA00022691"/>
    </source>
</evidence>
<reference evidence="7" key="1">
    <citation type="submission" date="2016-11" db="EMBL/GenBank/DDBJ databases">
        <authorList>
            <person name="Jaros S."/>
            <person name="Januszkiewicz K."/>
            <person name="Wedrychowicz H."/>
        </authorList>
    </citation>
    <scope>NUCLEOTIDE SEQUENCE [LARGE SCALE GENOMIC DNA]</scope>
    <source>
        <strain evidence="7">CGMCC 4.3555</strain>
    </source>
</reference>
<feature type="compositionally biased region" description="Low complexity" evidence="4">
    <location>
        <begin position="1"/>
        <end position="20"/>
    </location>
</feature>
<accession>A0A9X8QN72</accession>
<protein>
    <submittedName>
        <fullName evidence="6">Methyltransferase domain-containing protein</fullName>
    </submittedName>
</protein>
<dbReference type="Gene3D" id="3.40.50.150">
    <property type="entry name" value="Vaccinia Virus protein VP39"/>
    <property type="match status" value="1"/>
</dbReference>
<organism evidence="6 7">
    <name type="scientific">Streptomyces yunnanensis</name>
    <dbReference type="NCBI Taxonomy" id="156453"/>
    <lineage>
        <taxon>Bacteria</taxon>
        <taxon>Bacillati</taxon>
        <taxon>Actinomycetota</taxon>
        <taxon>Actinomycetes</taxon>
        <taxon>Kitasatosporales</taxon>
        <taxon>Streptomycetaceae</taxon>
        <taxon>Streptomyces</taxon>
    </lineage>
</organism>
<evidence type="ECO:0000313" key="6">
    <source>
        <dbReference type="EMBL" id="SHK86088.1"/>
    </source>
</evidence>
<evidence type="ECO:0000259" key="5">
    <source>
        <dbReference type="Pfam" id="PF13649"/>
    </source>
</evidence>
<dbReference type="GO" id="GO:0032259">
    <property type="term" value="P:methylation"/>
    <property type="evidence" value="ECO:0007669"/>
    <property type="project" value="UniProtKB-KW"/>
</dbReference>
<keyword evidence="1 6" id="KW-0489">Methyltransferase</keyword>
<feature type="region of interest" description="Disordered" evidence="4">
    <location>
        <begin position="1"/>
        <end position="37"/>
    </location>
</feature>
<dbReference type="Proteomes" id="UP000184388">
    <property type="component" value="Unassembled WGS sequence"/>
</dbReference>
<sequence>MPGRTDSSAATDRPDTAAPAHGTPAARTPHPAGTAPAASTVRLPALCERAGLARLLPARPPFARQLRRIGPGRVLEIGCGDGDTLAACAPGSVGIDHDPRAVARCRARGLTAYSADAFLAGPHARPGAFDALLTAHVLQHLDDEQVEELLHAYVRYVRPGGGVLLITAQEAGHRAGPEPVRFTDFPLLRAFAESAGLAVRRTYSHPLPRTAGRVLRSNSFVLVGQVPRD</sequence>
<keyword evidence="2" id="KW-0808">Transferase</keyword>
<dbReference type="RefSeq" id="WP_073442463.1">
    <property type="nucleotide sequence ID" value="NZ_FRBK01000001.1"/>
</dbReference>
<dbReference type="PANTHER" id="PTHR43464:SF19">
    <property type="entry name" value="UBIQUINONE BIOSYNTHESIS O-METHYLTRANSFERASE, MITOCHONDRIAL"/>
    <property type="match status" value="1"/>
</dbReference>
<evidence type="ECO:0000256" key="4">
    <source>
        <dbReference type="SAM" id="MobiDB-lite"/>
    </source>
</evidence>
<dbReference type="EMBL" id="FRBK01000001">
    <property type="protein sequence ID" value="SHK86088.1"/>
    <property type="molecule type" value="Genomic_DNA"/>
</dbReference>
<dbReference type="InterPro" id="IPR029063">
    <property type="entry name" value="SAM-dependent_MTases_sf"/>
</dbReference>
<dbReference type="SUPFAM" id="SSF53335">
    <property type="entry name" value="S-adenosyl-L-methionine-dependent methyltransferases"/>
    <property type="match status" value="1"/>
</dbReference>
<gene>
    <name evidence="6" type="ORF">SAMN05216268_101570</name>
</gene>
<dbReference type="AlphaFoldDB" id="A0A9X8QN72"/>